<name>A0A7J6UYD6_THATH</name>
<dbReference type="GO" id="GO:0008270">
    <property type="term" value="F:zinc ion binding"/>
    <property type="evidence" value="ECO:0007669"/>
    <property type="project" value="UniProtKB-KW"/>
</dbReference>
<keyword evidence="1" id="KW-0479">Metal-binding</keyword>
<feature type="non-terminal residue" evidence="4">
    <location>
        <position position="1"/>
    </location>
</feature>
<keyword evidence="5" id="KW-1185">Reference proteome</keyword>
<dbReference type="Gene3D" id="3.30.40.10">
    <property type="entry name" value="Zinc/RING finger domain, C3HC4 (zinc finger)"/>
    <property type="match status" value="1"/>
</dbReference>
<dbReference type="SMART" id="SM00184">
    <property type="entry name" value="RING"/>
    <property type="match status" value="1"/>
</dbReference>
<evidence type="ECO:0000259" key="3">
    <source>
        <dbReference type="PROSITE" id="PS50089"/>
    </source>
</evidence>
<feature type="domain" description="RING-type" evidence="3">
    <location>
        <begin position="385"/>
        <end position="419"/>
    </location>
</feature>
<dbReference type="GO" id="GO:0030544">
    <property type="term" value="F:Hsp70 protein binding"/>
    <property type="evidence" value="ECO:0007669"/>
    <property type="project" value="TreeGrafter"/>
</dbReference>
<dbReference type="Pfam" id="PF13920">
    <property type="entry name" value="zf-C3HC4_3"/>
    <property type="match status" value="1"/>
</dbReference>
<proteinExistence type="predicted"/>
<evidence type="ECO:0000313" key="5">
    <source>
        <dbReference type="Proteomes" id="UP000554482"/>
    </source>
</evidence>
<accession>A0A7J6UYD6</accession>
<dbReference type="InterPro" id="IPR013083">
    <property type="entry name" value="Znf_RING/FYVE/PHD"/>
</dbReference>
<evidence type="ECO:0000313" key="4">
    <source>
        <dbReference type="EMBL" id="KAF5177664.1"/>
    </source>
</evidence>
<dbReference type="PANTHER" id="PTHR15600:SF42">
    <property type="entry name" value="SACSIN"/>
    <property type="match status" value="1"/>
</dbReference>
<reference evidence="4 5" key="1">
    <citation type="submission" date="2020-06" db="EMBL/GenBank/DDBJ databases">
        <title>Transcriptomic and genomic resources for Thalictrum thalictroides and T. hernandezii: Facilitating candidate gene discovery in an emerging model plant lineage.</title>
        <authorList>
            <person name="Arias T."/>
            <person name="Riano-Pachon D.M."/>
            <person name="Di Stilio V.S."/>
        </authorList>
    </citation>
    <scope>NUCLEOTIDE SEQUENCE [LARGE SCALE GENOMIC DNA]</scope>
    <source>
        <strain evidence="5">cv. WT478/WT964</strain>
        <tissue evidence="4">Leaves</tissue>
    </source>
</reference>
<evidence type="ECO:0000256" key="1">
    <source>
        <dbReference type="PROSITE-ProRule" id="PRU00175"/>
    </source>
</evidence>
<dbReference type="PANTHER" id="PTHR15600">
    <property type="entry name" value="SACSIN"/>
    <property type="match status" value="1"/>
</dbReference>
<dbReference type="InterPro" id="IPR052972">
    <property type="entry name" value="Sacsin_chaperone_reg"/>
</dbReference>
<dbReference type="InterPro" id="IPR001841">
    <property type="entry name" value="Znf_RING"/>
</dbReference>
<protein>
    <submittedName>
        <fullName evidence="4">Zinc finger, C3HC4 type (RING finger) family protein</fullName>
    </submittedName>
</protein>
<sequence length="431" mass="47766">ELDHGNELQGLDQIGSVHMATVRDKLLSRSFQDAVWTVVSSLTSLLPAFKDMTFERIQSSLVYVAETLQFVRCLRTRFVLHPKSLDITRVTKESVIPEWKVESGHRTLHFVNQSKTCVYVAEPPHYISVFSVIEIIISRVLGSPIPLPIGPLFSSPEGSEKAIVDALKLGCDLKENGASCGGDQLIGKELLPHDARQVQFHPLRPFYTGEIVAWRTGKDGDKLKYGRVLEDVRPSAGQALYRFKVETAPAENEALLSSQIFSFRSISTENEDSSSTRLDGSNEEMENRKRLPVLQIAGSNKPRSQPQTSNELQYGRVSAAELVQAVHDMLSMAGVSLDTEKQSLLQTSLTLQEQLKESQAALLLEQEKADAAAKEADLAKAAWSCRICLSAEIDTTIVPCGHVLCRRCSTAVSRCPFCRLQVSKTIKIFRP</sequence>
<feature type="region of interest" description="Disordered" evidence="2">
    <location>
        <begin position="271"/>
        <end position="290"/>
    </location>
</feature>
<evidence type="ECO:0000256" key="2">
    <source>
        <dbReference type="SAM" id="MobiDB-lite"/>
    </source>
</evidence>
<comment type="caution">
    <text evidence="4">The sequence shown here is derived from an EMBL/GenBank/DDBJ whole genome shotgun (WGS) entry which is preliminary data.</text>
</comment>
<dbReference type="Proteomes" id="UP000554482">
    <property type="component" value="Unassembled WGS sequence"/>
</dbReference>
<keyword evidence="1" id="KW-0863">Zinc-finger</keyword>
<dbReference type="EMBL" id="JABWDY010041077">
    <property type="protein sequence ID" value="KAF5177664.1"/>
    <property type="molecule type" value="Genomic_DNA"/>
</dbReference>
<dbReference type="PROSITE" id="PS50089">
    <property type="entry name" value="ZF_RING_2"/>
    <property type="match status" value="1"/>
</dbReference>
<dbReference type="SUPFAM" id="SSF57850">
    <property type="entry name" value="RING/U-box"/>
    <property type="match status" value="1"/>
</dbReference>
<organism evidence="4 5">
    <name type="scientific">Thalictrum thalictroides</name>
    <name type="common">Rue-anemone</name>
    <name type="synonym">Anemone thalictroides</name>
    <dbReference type="NCBI Taxonomy" id="46969"/>
    <lineage>
        <taxon>Eukaryota</taxon>
        <taxon>Viridiplantae</taxon>
        <taxon>Streptophyta</taxon>
        <taxon>Embryophyta</taxon>
        <taxon>Tracheophyta</taxon>
        <taxon>Spermatophyta</taxon>
        <taxon>Magnoliopsida</taxon>
        <taxon>Ranunculales</taxon>
        <taxon>Ranunculaceae</taxon>
        <taxon>Thalictroideae</taxon>
        <taxon>Thalictrum</taxon>
    </lineage>
</organism>
<gene>
    <name evidence="4" type="ORF">FRX31_032753</name>
</gene>
<dbReference type="AlphaFoldDB" id="A0A7J6UYD6"/>
<dbReference type="OrthoDB" id="1262810at2759"/>
<keyword evidence="1" id="KW-0862">Zinc</keyword>